<dbReference type="CDD" id="cd00104">
    <property type="entry name" value="KAZAL_FS"/>
    <property type="match status" value="1"/>
</dbReference>
<dbReference type="Pfam" id="PF00050">
    <property type="entry name" value="Kazal_1"/>
    <property type="match status" value="1"/>
</dbReference>
<feature type="chain" id="PRO_5011968424" description="Kazal-like domain-containing protein" evidence="4">
    <location>
        <begin position="20"/>
        <end position="149"/>
    </location>
</feature>
<evidence type="ECO:0000313" key="6">
    <source>
        <dbReference type="EMBL" id="OWY97691.1"/>
    </source>
</evidence>
<dbReference type="Proteomes" id="UP000198211">
    <property type="component" value="Unassembled WGS sequence"/>
</dbReference>
<evidence type="ECO:0000256" key="3">
    <source>
        <dbReference type="ARBA" id="ARBA00023157"/>
    </source>
</evidence>
<dbReference type="PROSITE" id="PS51465">
    <property type="entry name" value="KAZAL_2"/>
    <property type="match status" value="1"/>
</dbReference>
<keyword evidence="1" id="KW-0646">Protease inhibitor</keyword>
<evidence type="ECO:0000259" key="5">
    <source>
        <dbReference type="PROSITE" id="PS51465"/>
    </source>
</evidence>
<dbReference type="SMART" id="SM00280">
    <property type="entry name" value="KAZAL"/>
    <property type="match status" value="1"/>
</dbReference>
<gene>
    <name evidence="6" type="ORF">PHMEG_00031723</name>
</gene>
<comment type="caution">
    <text evidence="6">The sequence shown here is derived from an EMBL/GenBank/DDBJ whole genome shotgun (WGS) entry which is preliminary data.</text>
</comment>
<keyword evidence="3" id="KW-1015">Disulfide bond</keyword>
<dbReference type="OrthoDB" id="111352at2759"/>
<feature type="signal peptide" evidence="4">
    <location>
        <begin position="1"/>
        <end position="19"/>
    </location>
</feature>
<evidence type="ECO:0000313" key="7">
    <source>
        <dbReference type="Proteomes" id="UP000198211"/>
    </source>
</evidence>
<evidence type="ECO:0000256" key="2">
    <source>
        <dbReference type="ARBA" id="ARBA00022900"/>
    </source>
</evidence>
<dbReference type="InterPro" id="IPR002350">
    <property type="entry name" value="Kazal_dom"/>
</dbReference>
<dbReference type="STRING" id="4795.A0A225UXL4"/>
<dbReference type="PANTHER" id="PTHR10913:SF45">
    <property type="entry name" value="FOLLISTATIN, ISOFORM A-RELATED"/>
    <property type="match status" value="1"/>
</dbReference>
<keyword evidence="2" id="KW-0722">Serine protease inhibitor</keyword>
<name>A0A225UXL4_9STRA</name>
<dbReference type="Gene3D" id="3.30.60.30">
    <property type="match status" value="1"/>
</dbReference>
<dbReference type="InterPro" id="IPR036058">
    <property type="entry name" value="Kazal_dom_sf"/>
</dbReference>
<dbReference type="AlphaFoldDB" id="A0A225UXL4"/>
<evidence type="ECO:0000256" key="1">
    <source>
        <dbReference type="ARBA" id="ARBA00022690"/>
    </source>
</evidence>
<sequence>MKFIAGFLCATIAITSITAESTNTPSPNTVDPAFEMGPGPIIVPGIFSGWSSEASSRISDLGPQIDPNTPGYEHQKAYFDKVWKDYLKREGVSSSTRGSGDSNCAQVCPDVYDPVCGSDGVTYSNSCELGVASCKNPMKNIAKKSDGRC</sequence>
<protein>
    <recommendedName>
        <fullName evidence="5">Kazal-like domain-containing protein</fullName>
    </recommendedName>
</protein>
<organism evidence="6 7">
    <name type="scientific">Phytophthora megakarya</name>
    <dbReference type="NCBI Taxonomy" id="4795"/>
    <lineage>
        <taxon>Eukaryota</taxon>
        <taxon>Sar</taxon>
        <taxon>Stramenopiles</taxon>
        <taxon>Oomycota</taxon>
        <taxon>Peronosporomycetes</taxon>
        <taxon>Peronosporales</taxon>
        <taxon>Peronosporaceae</taxon>
        <taxon>Phytophthora</taxon>
    </lineage>
</organism>
<dbReference type="InterPro" id="IPR050653">
    <property type="entry name" value="Prot_Inhib_GrowthFact_Antg"/>
</dbReference>
<accession>A0A225UXL4</accession>
<proteinExistence type="predicted"/>
<dbReference type="EMBL" id="NBNE01010180">
    <property type="protein sequence ID" value="OWY97691.1"/>
    <property type="molecule type" value="Genomic_DNA"/>
</dbReference>
<dbReference type="SUPFAM" id="SSF100895">
    <property type="entry name" value="Kazal-type serine protease inhibitors"/>
    <property type="match status" value="1"/>
</dbReference>
<keyword evidence="7" id="KW-1185">Reference proteome</keyword>
<reference evidence="7" key="1">
    <citation type="submission" date="2017-03" db="EMBL/GenBank/DDBJ databases">
        <title>Phytopthora megakarya and P. palmivora, two closely related causual agents of cacao black pod achieved similar genome size and gene model numbers by different mechanisms.</title>
        <authorList>
            <person name="Ali S."/>
            <person name="Shao J."/>
            <person name="Larry D.J."/>
            <person name="Kronmiller B."/>
            <person name="Shen D."/>
            <person name="Strem M.D."/>
            <person name="Melnick R.L."/>
            <person name="Guiltinan M.J."/>
            <person name="Tyler B.M."/>
            <person name="Meinhardt L.W."/>
            <person name="Bailey B.A."/>
        </authorList>
    </citation>
    <scope>NUCLEOTIDE SEQUENCE [LARGE SCALE GENOMIC DNA]</scope>
    <source>
        <strain evidence="7">zdho120</strain>
    </source>
</reference>
<evidence type="ECO:0000256" key="4">
    <source>
        <dbReference type="SAM" id="SignalP"/>
    </source>
</evidence>
<keyword evidence="4" id="KW-0732">Signal</keyword>
<feature type="domain" description="Kazal-like" evidence="5">
    <location>
        <begin position="98"/>
        <end position="149"/>
    </location>
</feature>
<dbReference type="GO" id="GO:0005576">
    <property type="term" value="C:extracellular region"/>
    <property type="evidence" value="ECO:0007669"/>
    <property type="project" value="TreeGrafter"/>
</dbReference>
<dbReference type="PANTHER" id="PTHR10913">
    <property type="entry name" value="FOLLISTATIN-RELATED"/>
    <property type="match status" value="1"/>
</dbReference>